<dbReference type="GO" id="GO:0106004">
    <property type="term" value="P:tRNA (guanine-N7)-methylation"/>
    <property type="evidence" value="ECO:0007669"/>
    <property type="project" value="UniProtKB-UniRule"/>
</dbReference>
<evidence type="ECO:0000256" key="4">
    <source>
        <dbReference type="ARBA" id="ARBA00022737"/>
    </source>
</evidence>
<evidence type="ECO:0000313" key="8">
    <source>
        <dbReference type="EMBL" id="KKK22629.1"/>
    </source>
</evidence>
<dbReference type="GO" id="GO:0043527">
    <property type="term" value="C:tRNA methyltransferase complex"/>
    <property type="evidence" value="ECO:0007669"/>
    <property type="project" value="TreeGrafter"/>
</dbReference>
<name>A0A0F8USW5_9EURO</name>
<dbReference type="GO" id="GO:0005634">
    <property type="term" value="C:nucleus"/>
    <property type="evidence" value="ECO:0007669"/>
    <property type="project" value="UniProtKB-SubCell"/>
</dbReference>
<evidence type="ECO:0000256" key="5">
    <source>
        <dbReference type="ARBA" id="ARBA00023242"/>
    </source>
</evidence>
<dbReference type="HAMAP" id="MF_03056">
    <property type="entry name" value="TRM82"/>
    <property type="match status" value="1"/>
</dbReference>
<comment type="pathway">
    <text evidence="6">tRNA modification; N(7)-methylguanine-tRNA biosynthesis.</text>
</comment>
<feature type="region of interest" description="Disordered" evidence="7">
    <location>
        <begin position="49"/>
        <end position="87"/>
    </location>
</feature>
<dbReference type="SUPFAM" id="SSF50978">
    <property type="entry name" value="WD40 repeat-like"/>
    <property type="match status" value="1"/>
</dbReference>
<evidence type="ECO:0000256" key="7">
    <source>
        <dbReference type="SAM" id="MobiDB-lite"/>
    </source>
</evidence>
<proteinExistence type="inferred from homology"/>
<dbReference type="AlphaFoldDB" id="A0A0F8USW5"/>
<dbReference type="InterPro" id="IPR015943">
    <property type="entry name" value="WD40/YVTN_repeat-like_dom_sf"/>
</dbReference>
<keyword evidence="9" id="KW-1185">Reference proteome</keyword>
<evidence type="ECO:0000313" key="9">
    <source>
        <dbReference type="Proteomes" id="UP000034291"/>
    </source>
</evidence>
<dbReference type="Proteomes" id="UP000034291">
    <property type="component" value="Unassembled WGS sequence"/>
</dbReference>
<accession>A0A0F8USW5</accession>
<comment type="similarity">
    <text evidence="6">Belongs to the WD repeat TRM82 family.</text>
</comment>
<evidence type="ECO:0000256" key="6">
    <source>
        <dbReference type="HAMAP-Rule" id="MF_03056"/>
    </source>
</evidence>
<reference evidence="8 9" key="1">
    <citation type="submission" date="2015-02" db="EMBL/GenBank/DDBJ databases">
        <title>Draft Genome Sequences of Two Closely-Related Aflatoxigenic Aspergillus Species Obtained from the Cote d'Ivoire.</title>
        <authorList>
            <person name="Moore G.G."/>
            <person name="Beltz S.B."/>
            <person name="Mack B.M."/>
        </authorList>
    </citation>
    <scope>NUCLEOTIDE SEQUENCE [LARGE SCALE GENOMIC DNA]</scope>
    <source>
        <strain evidence="8 9">SRRC1468</strain>
    </source>
</reference>
<dbReference type="InterPro" id="IPR036322">
    <property type="entry name" value="WD40_repeat_dom_sf"/>
</dbReference>
<keyword evidence="2 6" id="KW-0853">WD repeat</keyword>
<evidence type="ECO:0000256" key="3">
    <source>
        <dbReference type="ARBA" id="ARBA00022694"/>
    </source>
</evidence>
<dbReference type="Gene3D" id="2.130.10.10">
    <property type="entry name" value="YVTN repeat-like/Quinoprotein amine dehydrogenase"/>
    <property type="match status" value="1"/>
</dbReference>
<dbReference type="STRING" id="308745.A0A0F8USW5"/>
<comment type="subcellular location">
    <subcellularLocation>
        <location evidence="1 6">Nucleus</location>
    </subcellularLocation>
</comment>
<dbReference type="UniPathway" id="UPA00989"/>
<dbReference type="EMBL" id="JZBS01001457">
    <property type="protein sequence ID" value="KKK22629.1"/>
    <property type="molecule type" value="Genomic_DNA"/>
</dbReference>
<dbReference type="OrthoDB" id="339900at2759"/>
<dbReference type="GO" id="GO:0005829">
    <property type="term" value="C:cytosol"/>
    <property type="evidence" value="ECO:0007669"/>
    <property type="project" value="TreeGrafter"/>
</dbReference>
<evidence type="ECO:0000256" key="1">
    <source>
        <dbReference type="ARBA" id="ARBA00004123"/>
    </source>
</evidence>
<evidence type="ECO:0000256" key="2">
    <source>
        <dbReference type="ARBA" id="ARBA00022574"/>
    </source>
</evidence>
<dbReference type="PANTHER" id="PTHR16288:SF0">
    <property type="entry name" value="TRNA (GUANINE-N(7)-)-METHYLTRANSFERASE NON-CATALYTIC SUBUNIT WDR4"/>
    <property type="match status" value="1"/>
</dbReference>
<keyword evidence="3 6" id="KW-0819">tRNA processing</keyword>
<comment type="function">
    <text evidence="6">Required for the formation of N(7)-methylguanine at position 46 (m7G46) in tRNA. In the complex, it is required to stabilize and induce conformational changes of the catalytic subunit.</text>
</comment>
<dbReference type="PANTHER" id="PTHR16288">
    <property type="entry name" value="WD40 REPEAT PROTEIN 4"/>
    <property type="match status" value="1"/>
</dbReference>
<sequence length="487" mass="53225">MAENFQLPFQCFQFVKTKDGNSRNVLVASAGPKIYSYAAESGQRLAVWPEDTPPAKAGSNLETEGPPEKRRKVDPSSGETTGGAPKKQAACWSNIPILTSTPDGEYVVALTAEDKCIRVFQITGNGSFQQLSARVMPKRACAITFTNKNDILCGDKFGDVYSLPLIPSAEPRISKASSQVRQGAGATPLTVHTQRNLKSLEMQIRQRSNKQVVDEPTFAHELLLGHVSLLTDVAFVSLPSRDPSSSRKRTYILSADRDEHIRVSRGPPQAHVIENYCLGHTSFISKLCVPEWAPEYLISGGGDPFLFVWNWTQGQILHKIPLVEQTPDAKDIAVSGIWALPSSIQARVILVALEGRAELLCFTLEANGSLTAQEPIKVSGNVLNLQTVEGSGAVLVSVDTIHEPGSTQEWRSHSPSPSALLEAFRPKPGAEKVEWESVTDTMVRTINSTGTSTISVDAGEKEKKELNNSLYSWENLRKKQYGDADDE</sequence>
<gene>
    <name evidence="8" type="ORF">ARAM_003035</name>
</gene>
<keyword evidence="4 6" id="KW-0677">Repeat</keyword>
<protein>
    <submittedName>
        <fullName evidence="8">Uncharacterized protein</fullName>
    </submittedName>
</protein>
<comment type="caution">
    <text evidence="8">The sequence shown here is derived from an EMBL/GenBank/DDBJ whole genome shotgun (WGS) entry which is preliminary data.</text>
</comment>
<organism evidence="8 9">
    <name type="scientific">Aspergillus rambellii</name>
    <dbReference type="NCBI Taxonomy" id="308745"/>
    <lineage>
        <taxon>Eukaryota</taxon>
        <taxon>Fungi</taxon>
        <taxon>Dikarya</taxon>
        <taxon>Ascomycota</taxon>
        <taxon>Pezizomycotina</taxon>
        <taxon>Eurotiomycetes</taxon>
        <taxon>Eurotiomycetidae</taxon>
        <taxon>Eurotiales</taxon>
        <taxon>Aspergillaceae</taxon>
        <taxon>Aspergillus</taxon>
        <taxon>Aspergillus subgen. Nidulantes</taxon>
    </lineage>
</organism>
<dbReference type="InterPro" id="IPR028884">
    <property type="entry name" value="Trm82"/>
</dbReference>
<keyword evidence="5 6" id="KW-0539">Nucleus</keyword>